<accession>A0AAD8QG93</accession>
<dbReference type="Gene3D" id="1.25.40.10">
    <property type="entry name" value="Tetratricopeptide repeat domain"/>
    <property type="match status" value="1"/>
</dbReference>
<evidence type="ECO:0000256" key="3">
    <source>
        <dbReference type="PROSITE-ProRule" id="PRU00708"/>
    </source>
</evidence>
<evidence type="ECO:0000256" key="4">
    <source>
        <dbReference type="SAM" id="MobiDB-lite"/>
    </source>
</evidence>
<feature type="region of interest" description="Disordered" evidence="4">
    <location>
        <begin position="1"/>
        <end position="33"/>
    </location>
</feature>
<comment type="caution">
    <text evidence="5">The sequence shown here is derived from an EMBL/GenBank/DDBJ whole genome shotgun (WGS) entry which is preliminary data.</text>
</comment>
<proteinExistence type="predicted"/>
<dbReference type="EMBL" id="JAUUTY010000397">
    <property type="protein sequence ID" value="KAK1601556.1"/>
    <property type="molecule type" value="Genomic_DNA"/>
</dbReference>
<dbReference type="Pfam" id="PF12854">
    <property type="entry name" value="PPR_1"/>
    <property type="match status" value="1"/>
</dbReference>
<keyword evidence="6" id="KW-1185">Reference proteome</keyword>
<dbReference type="AlphaFoldDB" id="A0AAD8QG93"/>
<keyword evidence="1" id="KW-0677">Repeat</keyword>
<name>A0AAD8QG93_LOLMU</name>
<feature type="repeat" description="PPR" evidence="3">
    <location>
        <begin position="87"/>
        <end position="117"/>
    </location>
</feature>
<evidence type="ECO:0000256" key="2">
    <source>
        <dbReference type="ARBA" id="ARBA00022946"/>
    </source>
</evidence>
<gene>
    <name evidence="5" type="ORF">QYE76_027006</name>
</gene>
<dbReference type="Proteomes" id="UP001231189">
    <property type="component" value="Unassembled WGS sequence"/>
</dbReference>
<dbReference type="NCBIfam" id="TIGR00756">
    <property type="entry name" value="PPR"/>
    <property type="match status" value="1"/>
</dbReference>
<evidence type="ECO:0000313" key="5">
    <source>
        <dbReference type="EMBL" id="KAK1601556.1"/>
    </source>
</evidence>
<evidence type="ECO:0008006" key="7">
    <source>
        <dbReference type="Google" id="ProtNLM"/>
    </source>
</evidence>
<feature type="region of interest" description="Disordered" evidence="4">
    <location>
        <begin position="45"/>
        <end position="74"/>
    </location>
</feature>
<sequence length="138" mass="14869">MPTHAHATLSISSPLSHTLQQRKEHTQSLPLSPTELLLWPPALPPLPLRPLAPPPPLPSSPCPHDLRRRGSPADSAHVVEAFGSTATAITYNALGDGYCRMGRLDEVCRVMDSMATSVVHHPRGSGQASSTGHRAWCY</sequence>
<organism evidence="5 6">
    <name type="scientific">Lolium multiflorum</name>
    <name type="common">Italian ryegrass</name>
    <name type="synonym">Lolium perenne subsp. multiflorum</name>
    <dbReference type="NCBI Taxonomy" id="4521"/>
    <lineage>
        <taxon>Eukaryota</taxon>
        <taxon>Viridiplantae</taxon>
        <taxon>Streptophyta</taxon>
        <taxon>Embryophyta</taxon>
        <taxon>Tracheophyta</taxon>
        <taxon>Spermatophyta</taxon>
        <taxon>Magnoliopsida</taxon>
        <taxon>Liliopsida</taxon>
        <taxon>Poales</taxon>
        <taxon>Poaceae</taxon>
        <taxon>BOP clade</taxon>
        <taxon>Pooideae</taxon>
        <taxon>Poodae</taxon>
        <taxon>Poeae</taxon>
        <taxon>Poeae Chloroplast Group 2 (Poeae type)</taxon>
        <taxon>Loliodinae</taxon>
        <taxon>Loliinae</taxon>
        <taxon>Lolium</taxon>
    </lineage>
</organism>
<dbReference type="PROSITE" id="PS51375">
    <property type="entry name" value="PPR"/>
    <property type="match status" value="1"/>
</dbReference>
<dbReference type="InterPro" id="IPR002885">
    <property type="entry name" value="PPR_rpt"/>
</dbReference>
<protein>
    <recommendedName>
        <fullName evidence="7">Pentatricopeptide repeat-containing protein</fullName>
    </recommendedName>
</protein>
<feature type="compositionally biased region" description="Polar residues" evidence="4">
    <location>
        <begin position="9"/>
        <end position="19"/>
    </location>
</feature>
<evidence type="ECO:0000313" key="6">
    <source>
        <dbReference type="Proteomes" id="UP001231189"/>
    </source>
</evidence>
<feature type="compositionally biased region" description="Pro residues" evidence="4">
    <location>
        <begin position="45"/>
        <end position="61"/>
    </location>
</feature>
<keyword evidence="2" id="KW-0809">Transit peptide</keyword>
<evidence type="ECO:0000256" key="1">
    <source>
        <dbReference type="ARBA" id="ARBA00022737"/>
    </source>
</evidence>
<reference evidence="5" key="1">
    <citation type="submission" date="2023-07" db="EMBL/GenBank/DDBJ databases">
        <title>A chromosome-level genome assembly of Lolium multiflorum.</title>
        <authorList>
            <person name="Chen Y."/>
            <person name="Copetti D."/>
            <person name="Kolliker R."/>
            <person name="Studer B."/>
        </authorList>
    </citation>
    <scope>NUCLEOTIDE SEQUENCE</scope>
    <source>
        <strain evidence="5">02402/16</strain>
        <tissue evidence="5">Leaf</tissue>
    </source>
</reference>
<dbReference type="InterPro" id="IPR011990">
    <property type="entry name" value="TPR-like_helical_dom_sf"/>
</dbReference>